<accession>A0A3Q2PX40</accession>
<evidence type="ECO:0000256" key="1">
    <source>
        <dbReference type="SAM" id="MobiDB-lite"/>
    </source>
</evidence>
<evidence type="ECO:0000313" key="4">
    <source>
        <dbReference type="Proteomes" id="UP000265000"/>
    </source>
</evidence>
<feature type="domain" description="PDZ" evidence="2">
    <location>
        <begin position="981"/>
        <end position="1063"/>
    </location>
</feature>
<dbReference type="GO" id="GO:0042609">
    <property type="term" value="F:CD4 receptor binding"/>
    <property type="evidence" value="ECO:0007669"/>
    <property type="project" value="TreeGrafter"/>
</dbReference>
<evidence type="ECO:0000313" key="3">
    <source>
        <dbReference type="Ensembl" id="ENSFHEP00000018538.1"/>
    </source>
</evidence>
<feature type="compositionally biased region" description="Polar residues" evidence="1">
    <location>
        <begin position="1"/>
        <end position="34"/>
    </location>
</feature>
<reference evidence="3" key="1">
    <citation type="submission" date="2025-08" db="UniProtKB">
        <authorList>
            <consortium name="Ensembl"/>
        </authorList>
    </citation>
    <scope>IDENTIFICATION</scope>
</reference>
<dbReference type="GO" id="GO:0050930">
    <property type="term" value="P:induction of positive chemotaxis"/>
    <property type="evidence" value="ECO:0007669"/>
    <property type="project" value="InterPro"/>
</dbReference>
<evidence type="ECO:0000259" key="2">
    <source>
        <dbReference type="PROSITE" id="PS50106"/>
    </source>
</evidence>
<feature type="region of interest" description="Disordered" evidence="1">
    <location>
        <begin position="572"/>
        <end position="694"/>
    </location>
</feature>
<protein>
    <submittedName>
        <fullName evidence="3">Uncharacterized LOC105928481</fullName>
    </submittedName>
</protein>
<feature type="compositionally biased region" description="Basic and acidic residues" evidence="1">
    <location>
        <begin position="658"/>
        <end position="678"/>
    </location>
</feature>
<sequence length="1069" mass="117493">MDFLHPSTSENIPQKTSGRFTVRSANSPSYSLTRSPGMRKRQTAQSVKGTNGANKKEDIGVAHQTELNQNGTAERKHLENGTDVGGTPTLYSQGRTEGRRCNLTSRSMNLSWKAGVRDPPQNARAGTSTLLGKRAAGDFKEPRTENKNISIGRTCSLKGFKYAGPSHTEGNSSVNQDFADRASKVSSHPVKFRSESPPQAVQSIQERIQKLFESAGETAVGGTFPRRFSSSDDYNPVGKTMASILAQKKVNHTSTETLVPPEIVEFNGRSTANLRQGQLNSKYLEEDKWGSETLDMGTKSLDRFRSRNTAAARIRSARAAAGMSQSQTIVGDTSSTFQQKGAIINQEDCRADTTERFKVQGRTKERDEETKQQTELKRGIKEGDVFETNPGKGTLQSTERDMLSESRTSSASVRNKISQFEALTQRATRQVQMSRRTFSVPTQLHKAQEGVKKSGSAKDISERSDKWETNKDSWIEKRKNTGAERSLSVDETGISLGKSETAGSNLFDKSKNNLSGDLGKYSSLKKKLQIPLNERAQPGFFCFDETDFIKHSPAPNIKDSNIKDMTMSTVSLTHGSDMQPWPPCEISSPVSDDEKTPTNTPLNTSPFLSPVKEPETIFPFGDNTGPPVIGQENTHKDRDSTLLPPTALSQNSESDVFITHENKTKDKDSPHLPPDRSSKNNWPEVFNPNVKTELPKGRKQLTDLKAWIAGLDPDYKCWDEYMQESEDDDESTQKDNDSNYDSDSGDSSVTITSNISQSDNRSFSVSLSELCSFSGADNESDNDSDDWELSGRRSVSVSSDVSVFSCVSLLPAEELDKLIDGVKNLGDETLQDCDDVNVVVLHKEVGVGLGFSLAGGVDQNKPITVHRVFNSGVAAQEGSIREGDKVLSINGTALSKSTHSEALKILRKTKSEAMAVVVLRKGDLRGASKLGVLESNETETTTQYETGEKQCFTRSSEDILVFNKQTYYVCVFSHLKGQRVCVQLQKKSSDLGFSLHGGVGSSEGNRPLTVQYVFQGGPRDKVFSGDEILEIQGINVVKMTRLTVWTFIKTLASGPVEVVLRRPSKLTQS</sequence>
<feature type="compositionally biased region" description="Polar residues" evidence="1">
    <location>
        <begin position="43"/>
        <end position="53"/>
    </location>
</feature>
<dbReference type="FunFam" id="2.30.42.10:FF:000122">
    <property type="entry name" value="Pro-interleukin-16"/>
    <property type="match status" value="1"/>
</dbReference>
<dbReference type="CDD" id="cd06762">
    <property type="entry name" value="PDZ6_PDZD2-PDZ3_hPro-IL-16-like"/>
    <property type="match status" value="1"/>
</dbReference>
<dbReference type="Proteomes" id="UP000265000">
    <property type="component" value="Unplaced"/>
</dbReference>
<dbReference type="Ensembl" id="ENSFHET00000027535.1">
    <property type="protein sequence ID" value="ENSFHEP00000018538.1"/>
    <property type="gene ID" value="ENSFHEG00000020395.1"/>
</dbReference>
<dbReference type="GO" id="GO:0030595">
    <property type="term" value="P:leukocyte chemotaxis"/>
    <property type="evidence" value="ECO:0007669"/>
    <property type="project" value="TreeGrafter"/>
</dbReference>
<dbReference type="STRING" id="8078.ENSFHEP00000018538"/>
<organism evidence="3 4">
    <name type="scientific">Fundulus heteroclitus</name>
    <name type="common">Killifish</name>
    <name type="synonym">Mummichog</name>
    <dbReference type="NCBI Taxonomy" id="8078"/>
    <lineage>
        <taxon>Eukaryota</taxon>
        <taxon>Metazoa</taxon>
        <taxon>Chordata</taxon>
        <taxon>Craniata</taxon>
        <taxon>Vertebrata</taxon>
        <taxon>Euteleostomi</taxon>
        <taxon>Actinopterygii</taxon>
        <taxon>Neopterygii</taxon>
        <taxon>Teleostei</taxon>
        <taxon>Neoteleostei</taxon>
        <taxon>Acanthomorphata</taxon>
        <taxon>Ovalentaria</taxon>
        <taxon>Atherinomorphae</taxon>
        <taxon>Cyprinodontiformes</taxon>
        <taxon>Fundulidae</taxon>
        <taxon>Fundulus</taxon>
    </lineage>
</organism>
<dbReference type="InterPro" id="IPR036034">
    <property type="entry name" value="PDZ_sf"/>
</dbReference>
<dbReference type="InterPro" id="IPR001478">
    <property type="entry name" value="PDZ"/>
</dbReference>
<dbReference type="SUPFAM" id="SSF50156">
    <property type="entry name" value="PDZ domain-like"/>
    <property type="match status" value="2"/>
</dbReference>
<reference evidence="3" key="2">
    <citation type="submission" date="2025-09" db="UniProtKB">
        <authorList>
            <consortium name="Ensembl"/>
        </authorList>
    </citation>
    <scope>IDENTIFICATION</scope>
</reference>
<proteinExistence type="predicted"/>
<dbReference type="InterPro" id="IPR055287">
    <property type="entry name" value="IL-16-like"/>
</dbReference>
<name>A0A3Q2PX40_FUNHE</name>
<feature type="region of interest" description="Disordered" evidence="1">
    <location>
        <begin position="432"/>
        <end position="465"/>
    </location>
</feature>
<feature type="region of interest" description="Disordered" evidence="1">
    <location>
        <begin position="723"/>
        <end position="755"/>
    </location>
</feature>
<dbReference type="PANTHER" id="PTHR48484:SF1">
    <property type="entry name" value="DENTIN SIALOPHOSPHOPROTEIN"/>
    <property type="match status" value="1"/>
</dbReference>
<feature type="compositionally biased region" description="Polar residues" evidence="1">
    <location>
        <begin position="432"/>
        <end position="442"/>
    </location>
</feature>
<dbReference type="AlphaFoldDB" id="A0A3Q2PX40"/>
<feature type="domain" description="PDZ" evidence="2">
    <location>
        <begin position="838"/>
        <end position="921"/>
    </location>
</feature>
<dbReference type="PROSITE" id="PS50106">
    <property type="entry name" value="PDZ"/>
    <property type="match status" value="2"/>
</dbReference>
<dbReference type="PANTHER" id="PTHR48484">
    <property type="entry name" value="PRO-INTERLEUKIN-16"/>
    <property type="match status" value="1"/>
</dbReference>
<feature type="compositionally biased region" description="Polar residues" evidence="1">
    <location>
        <begin position="597"/>
        <end position="607"/>
    </location>
</feature>
<feature type="region of interest" description="Disordered" evidence="1">
    <location>
        <begin position="384"/>
        <end position="411"/>
    </location>
</feature>
<keyword evidence="4" id="KW-1185">Reference proteome</keyword>
<dbReference type="GO" id="GO:0005125">
    <property type="term" value="F:cytokine activity"/>
    <property type="evidence" value="ECO:0007669"/>
    <property type="project" value="InterPro"/>
</dbReference>
<dbReference type="SMART" id="SM00228">
    <property type="entry name" value="PDZ"/>
    <property type="match status" value="2"/>
</dbReference>
<dbReference type="Pfam" id="PF00595">
    <property type="entry name" value="PDZ"/>
    <property type="match status" value="2"/>
</dbReference>
<dbReference type="Gene3D" id="2.30.42.10">
    <property type="match status" value="2"/>
</dbReference>
<feature type="region of interest" description="Disordered" evidence="1">
    <location>
        <begin position="1"/>
        <end position="99"/>
    </location>
</feature>
<dbReference type="GeneTree" id="ENSGT00940000156178"/>